<protein>
    <recommendedName>
        <fullName evidence="4">Coagulation factor 5/8 type domain-containing protein</fullName>
    </recommendedName>
</protein>
<reference evidence="2" key="1">
    <citation type="journal article" date="2021" name="Nat. Commun.">
        <title>Genetic determinants of endophytism in the Arabidopsis root mycobiome.</title>
        <authorList>
            <person name="Mesny F."/>
            <person name="Miyauchi S."/>
            <person name="Thiergart T."/>
            <person name="Pickel B."/>
            <person name="Atanasova L."/>
            <person name="Karlsson M."/>
            <person name="Huettel B."/>
            <person name="Barry K.W."/>
            <person name="Haridas S."/>
            <person name="Chen C."/>
            <person name="Bauer D."/>
            <person name="Andreopoulos W."/>
            <person name="Pangilinan J."/>
            <person name="LaButti K."/>
            <person name="Riley R."/>
            <person name="Lipzen A."/>
            <person name="Clum A."/>
            <person name="Drula E."/>
            <person name="Henrissat B."/>
            <person name="Kohler A."/>
            <person name="Grigoriev I.V."/>
            <person name="Martin F.M."/>
            <person name="Hacquard S."/>
        </authorList>
    </citation>
    <scope>NUCLEOTIDE SEQUENCE</scope>
    <source>
        <strain evidence="2">MPI-CAGE-CH-0243</strain>
    </source>
</reference>
<proteinExistence type="predicted"/>
<organism evidence="2 3">
    <name type="scientific">Dendryphion nanum</name>
    <dbReference type="NCBI Taxonomy" id="256645"/>
    <lineage>
        <taxon>Eukaryota</taxon>
        <taxon>Fungi</taxon>
        <taxon>Dikarya</taxon>
        <taxon>Ascomycota</taxon>
        <taxon>Pezizomycotina</taxon>
        <taxon>Dothideomycetes</taxon>
        <taxon>Pleosporomycetidae</taxon>
        <taxon>Pleosporales</taxon>
        <taxon>Torulaceae</taxon>
        <taxon>Dendryphion</taxon>
    </lineage>
</organism>
<dbReference type="Proteomes" id="UP000700596">
    <property type="component" value="Unassembled WGS sequence"/>
</dbReference>
<dbReference type="OrthoDB" id="5186230at2759"/>
<keyword evidence="1" id="KW-0732">Signal</keyword>
<keyword evidence="3" id="KW-1185">Reference proteome</keyword>
<dbReference type="EMBL" id="JAGMWT010000002">
    <property type="protein sequence ID" value="KAH7134956.1"/>
    <property type="molecule type" value="Genomic_DNA"/>
</dbReference>
<dbReference type="AlphaFoldDB" id="A0A9P9IWM0"/>
<name>A0A9P9IWM0_9PLEO</name>
<evidence type="ECO:0008006" key="4">
    <source>
        <dbReference type="Google" id="ProtNLM"/>
    </source>
</evidence>
<gene>
    <name evidence="2" type="ORF">B0J11DRAFT_478277</name>
</gene>
<feature type="chain" id="PRO_5040245960" description="Coagulation factor 5/8 type domain-containing protein" evidence="1">
    <location>
        <begin position="24"/>
        <end position="299"/>
    </location>
</feature>
<accession>A0A9P9IWM0</accession>
<evidence type="ECO:0000256" key="1">
    <source>
        <dbReference type="SAM" id="SignalP"/>
    </source>
</evidence>
<comment type="caution">
    <text evidence="2">The sequence shown here is derived from an EMBL/GenBank/DDBJ whole genome shotgun (WGS) entry which is preliminary data.</text>
</comment>
<sequence length="299" mass="32490">MYPYTSTLTTLLFISLFLHNVTAANIRAIFLFKDVLKSNTTALQTSNFNTFIIFGVGVTSNGSIMYYSNTPGSSDILVASGGSYIGGPALAEKVRSFKTFANGTATGIDRLEISMNAQNIRALLSKDGTGVATPLARNFAALKEAWGLDAVNNDDESLYDVASTVSFAKVLAQLGYKYTIAPYTNQRFWVSVINEVNAGSKTEADKILDQAYLQCYDGGANNDPAAWAKGLGMKVVPLVWVTNDSKPVYGQTAAQARKKFEGWVKNGGLAGGGYWNEYDVEKMKLSYRDYGEVLRSVFP</sequence>
<feature type="signal peptide" evidence="1">
    <location>
        <begin position="1"/>
        <end position="23"/>
    </location>
</feature>
<evidence type="ECO:0000313" key="3">
    <source>
        <dbReference type="Proteomes" id="UP000700596"/>
    </source>
</evidence>
<evidence type="ECO:0000313" key="2">
    <source>
        <dbReference type="EMBL" id="KAH7134956.1"/>
    </source>
</evidence>